<evidence type="ECO:0000313" key="2">
    <source>
        <dbReference type="EMBL" id="SVD27443.1"/>
    </source>
</evidence>
<organism evidence="2">
    <name type="scientific">marine metagenome</name>
    <dbReference type="NCBI Taxonomy" id="408172"/>
    <lineage>
        <taxon>unclassified sequences</taxon>
        <taxon>metagenomes</taxon>
        <taxon>ecological metagenomes</taxon>
    </lineage>
</organism>
<feature type="non-terminal residue" evidence="2">
    <location>
        <position position="143"/>
    </location>
</feature>
<gene>
    <name evidence="2" type="ORF">METZ01_LOCUS380297</name>
</gene>
<proteinExistence type="predicted"/>
<name>A0A382TZM3_9ZZZZ</name>
<dbReference type="GO" id="GO:0016787">
    <property type="term" value="F:hydrolase activity"/>
    <property type="evidence" value="ECO:0007669"/>
    <property type="project" value="InterPro"/>
</dbReference>
<evidence type="ECO:0000259" key="1">
    <source>
        <dbReference type="Pfam" id="PF00149"/>
    </source>
</evidence>
<dbReference type="Gene3D" id="3.60.21.10">
    <property type="match status" value="1"/>
</dbReference>
<dbReference type="InterPro" id="IPR004843">
    <property type="entry name" value="Calcineurin-like_PHP"/>
</dbReference>
<dbReference type="EMBL" id="UINC01140349">
    <property type="protein sequence ID" value="SVD27443.1"/>
    <property type="molecule type" value="Genomic_DNA"/>
</dbReference>
<feature type="domain" description="Calcineurin-like phosphoesterase" evidence="1">
    <location>
        <begin position="10"/>
        <end position="80"/>
    </location>
</feature>
<dbReference type="SUPFAM" id="SSF56300">
    <property type="entry name" value="Metallo-dependent phosphatases"/>
    <property type="match status" value="1"/>
</dbReference>
<feature type="non-terminal residue" evidence="2">
    <location>
        <position position="1"/>
    </location>
</feature>
<reference evidence="2" key="1">
    <citation type="submission" date="2018-05" db="EMBL/GenBank/DDBJ databases">
        <authorList>
            <person name="Lanie J.A."/>
            <person name="Ng W.-L."/>
            <person name="Kazmierczak K.M."/>
            <person name="Andrzejewski T.M."/>
            <person name="Davidsen T.M."/>
            <person name="Wayne K.J."/>
            <person name="Tettelin H."/>
            <person name="Glass J.I."/>
            <person name="Rusch D."/>
            <person name="Podicherti R."/>
            <person name="Tsui H.-C.T."/>
            <person name="Winkler M.E."/>
        </authorList>
    </citation>
    <scope>NUCLEOTIDE SEQUENCE</scope>
</reference>
<protein>
    <recommendedName>
        <fullName evidence="1">Calcineurin-like phosphoesterase domain-containing protein</fullName>
    </recommendedName>
</protein>
<dbReference type="AlphaFoldDB" id="A0A382TZM3"/>
<accession>A0A382TZM3</accession>
<sequence length="143" mass="16195">VHLHFNQRDVDYFNASDYSLLLFVGDLVNYRSTRLLLMGDMLGRLTKPVYMIPGNHDGTSILQLLAEITDQSWLRNLSHVGSHNRVRLMTTGLSRLTLCGYSLHPFEFGNIRFDVIAARPHAMGGGKLSFPRQIKRDYGVASM</sequence>
<dbReference type="Pfam" id="PF00149">
    <property type="entry name" value="Metallophos"/>
    <property type="match status" value="1"/>
</dbReference>
<dbReference type="InterPro" id="IPR029052">
    <property type="entry name" value="Metallo-depent_PP-like"/>
</dbReference>